<reference evidence="3" key="1">
    <citation type="journal article" date="2018" name="PLoS ONE">
        <title>Chinook salmon (Oncorhynchus tshawytscha) genome and transcriptome.</title>
        <authorList>
            <person name="Christensen K.A."/>
            <person name="Leong J.S."/>
            <person name="Sakhrani D."/>
            <person name="Biagi C.A."/>
            <person name="Minkley D.R."/>
            <person name="Withler R.E."/>
            <person name="Rondeau E.B."/>
            <person name="Koop B.F."/>
            <person name="Devlin R.H."/>
        </authorList>
    </citation>
    <scope>NUCLEOTIDE SEQUENCE [LARGE SCALE GENOMIC DNA]</scope>
</reference>
<dbReference type="Gene3D" id="3.30.420.10">
    <property type="entry name" value="Ribonuclease H-like superfamily/Ribonuclease H"/>
    <property type="match status" value="1"/>
</dbReference>
<dbReference type="GeneTree" id="ENSGT00970000196811"/>
<evidence type="ECO:0008006" key="4">
    <source>
        <dbReference type="Google" id="ProtNLM"/>
    </source>
</evidence>
<name>A0AAZ3RPA0_ONCTS</name>
<keyword evidence="3" id="KW-1185">Reference proteome</keyword>
<accession>A0AAZ3RPA0</accession>
<evidence type="ECO:0000313" key="3">
    <source>
        <dbReference type="Proteomes" id="UP000694402"/>
    </source>
</evidence>
<dbReference type="Ensembl" id="ENSOTST00005173513.1">
    <property type="protein sequence ID" value="ENSOTSP00005141764.1"/>
    <property type="gene ID" value="ENSOTSG00005052323.1"/>
</dbReference>
<evidence type="ECO:0000313" key="2">
    <source>
        <dbReference type="Ensembl" id="ENSOTSP00005141764.1"/>
    </source>
</evidence>
<organism evidence="2 3">
    <name type="scientific">Oncorhynchus tshawytscha</name>
    <name type="common">Chinook salmon</name>
    <name type="synonym">Salmo tshawytscha</name>
    <dbReference type="NCBI Taxonomy" id="74940"/>
    <lineage>
        <taxon>Eukaryota</taxon>
        <taxon>Metazoa</taxon>
        <taxon>Chordata</taxon>
        <taxon>Craniata</taxon>
        <taxon>Vertebrata</taxon>
        <taxon>Euteleostomi</taxon>
        <taxon>Actinopterygii</taxon>
        <taxon>Neopterygii</taxon>
        <taxon>Teleostei</taxon>
        <taxon>Protacanthopterygii</taxon>
        <taxon>Salmoniformes</taxon>
        <taxon>Salmonidae</taxon>
        <taxon>Salmoninae</taxon>
        <taxon>Oncorhynchus</taxon>
    </lineage>
</organism>
<keyword evidence="1" id="KW-1133">Transmembrane helix</keyword>
<dbReference type="Proteomes" id="UP000694402">
    <property type="component" value="Unassembled WGS sequence"/>
</dbReference>
<feature type="transmembrane region" description="Helical" evidence="1">
    <location>
        <begin position="68"/>
        <end position="87"/>
    </location>
</feature>
<keyword evidence="1" id="KW-0812">Transmembrane</keyword>
<dbReference type="AlphaFoldDB" id="A0AAZ3RPA0"/>
<dbReference type="InterPro" id="IPR036397">
    <property type="entry name" value="RNaseH_sf"/>
</dbReference>
<dbReference type="GO" id="GO:0003676">
    <property type="term" value="F:nucleic acid binding"/>
    <property type="evidence" value="ECO:0007669"/>
    <property type="project" value="InterPro"/>
</dbReference>
<proteinExistence type="predicted"/>
<reference evidence="2" key="3">
    <citation type="submission" date="2025-09" db="UniProtKB">
        <authorList>
            <consortium name="Ensembl"/>
        </authorList>
    </citation>
    <scope>IDENTIFICATION</scope>
</reference>
<reference evidence="2" key="2">
    <citation type="submission" date="2025-08" db="UniProtKB">
        <authorList>
            <consortium name="Ensembl"/>
        </authorList>
    </citation>
    <scope>IDENTIFICATION</scope>
</reference>
<gene>
    <name evidence="2" type="primary">TSPAN17</name>
</gene>
<protein>
    <recommendedName>
        <fullName evidence="4">Transposable element Tc1 transposase</fullName>
    </recommendedName>
</protein>
<sequence length="191" mass="22120">MSFLGRADAKRRLEWCKARRHWTLEQWKHILWSDGSHFTIWQSDGRIWIWQMPGEHYLPQCIVSTVKFGGGGIIGCGCFFFFFFFFFPVKGNLNATVYNDILDDYVLPTLCGNSLCKALSCLNMTMFKAWSIHKWFVKIGVEELDWSAQSPDHRARNADCEPGLIAQHQCPTSLMLLWLNESESPQQCCNI</sequence>
<keyword evidence="1" id="KW-0472">Membrane</keyword>
<evidence type="ECO:0000256" key="1">
    <source>
        <dbReference type="SAM" id="Phobius"/>
    </source>
</evidence>